<dbReference type="Proteomes" id="UP000321121">
    <property type="component" value="Unassembled WGS sequence"/>
</dbReference>
<name>A0ABQ0U7H0_9GAMM</name>
<feature type="compositionally biased region" description="Low complexity" evidence="1">
    <location>
        <begin position="35"/>
        <end position="49"/>
    </location>
</feature>
<sequence length="109" mass="12181">MSTDDLKDFERSMHEEIDAFLEAESQPAKPQKTTRPAAKKPQPPRASASEMKTGHIVKLAVRTKQLEMDTAFEHHSTSISKLEAQMEAEKAANEAGYPIIGYVIDIQRV</sequence>
<feature type="region of interest" description="Disordered" evidence="1">
    <location>
        <begin position="21"/>
        <end position="54"/>
    </location>
</feature>
<proteinExistence type="predicted"/>
<dbReference type="RefSeq" id="WP_146910020.1">
    <property type="nucleotide sequence ID" value="NZ_BJUS01000042.1"/>
</dbReference>
<evidence type="ECO:0000256" key="1">
    <source>
        <dbReference type="SAM" id="MobiDB-lite"/>
    </source>
</evidence>
<dbReference type="EMBL" id="BJUS01000042">
    <property type="protein sequence ID" value="GEK74357.1"/>
    <property type="molecule type" value="Genomic_DNA"/>
</dbReference>
<keyword evidence="3" id="KW-1185">Reference proteome</keyword>
<reference evidence="2 3" key="1">
    <citation type="submission" date="2019-07" db="EMBL/GenBank/DDBJ databases">
        <title>Whole genome shotgun sequence of Halomonas halophila NBRC 102604.</title>
        <authorList>
            <person name="Hosoyama A."/>
            <person name="Uohara A."/>
            <person name="Ohji S."/>
            <person name="Ichikawa N."/>
        </authorList>
    </citation>
    <scope>NUCLEOTIDE SEQUENCE [LARGE SCALE GENOMIC DNA]</scope>
    <source>
        <strain evidence="2 3">NBRC 102604</strain>
    </source>
</reference>
<organism evidence="2 3">
    <name type="scientific">Halomonas halophila</name>
    <dbReference type="NCBI Taxonomy" id="29573"/>
    <lineage>
        <taxon>Bacteria</taxon>
        <taxon>Pseudomonadati</taxon>
        <taxon>Pseudomonadota</taxon>
        <taxon>Gammaproteobacteria</taxon>
        <taxon>Oceanospirillales</taxon>
        <taxon>Halomonadaceae</taxon>
        <taxon>Halomonas</taxon>
    </lineage>
</organism>
<gene>
    <name evidence="2" type="ORF">HHA04nite_29010</name>
</gene>
<comment type="caution">
    <text evidence="2">The sequence shown here is derived from an EMBL/GenBank/DDBJ whole genome shotgun (WGS) entry which is preliminary data.</text>
</comment>
<protein>
    <submittedName>
        <fullName evidence="2">Uncharacterized protein</fullName>
    </submittedName>
</protein>
<evidence type="ECO:0000313" key="2">
    <source>
        <dbReference type="EMBL" id="GEK74357.1"/>
    </source>
</evidence>
<evidence type="ECO:0000313" key="3">
    <source>
        <dbReference type="Proteomes" id="UP000321121"/>
    </source>
</evidence>
<accession>A0ABQ0U7H0</accession>